<feature type="compositionally biased region" description="Polar residues" evidence="3">
    <location>
        <begin position="5827"/>
        <end position="5837"/>
    </location>
</feature>
<feature type="compositionally biased region" description="Low complexity" evidence="3">
    <location>
        <begin position="803"/>
        <end position="822"/>
    </location>
</feature>
<feature type="compositionally biased region" description="Low complexity" evidence="3">
    <location>
        <begin position="3416"/>
        <end position="3441"/>
    </location>
</feature>
<feature type="compositionally biased region" description="Basic and acidic residues" evidence="3">
    <location>
        <begin position="4380"/>
        <end position="4399"/>
    </location>
</feature>
<feature type="region of interest" description="Disordered" evidence="3">
    <location>
        <begin position="4736"/>
        <end position="4801"/>
    </location>
</feature>
<feature type="compositionally biased region" description="Low complexity" evidence="3">
    <location>
        <begin position="3013"/>
        <end position="3032"/>
    </location>
</feature>
<protein>
    <submittedName>
        <fullName evidence="5">Protein abnormal spindle</fullName>
    </submittedName>
</protein>
<feature type="region of interest" description="Disordered" evidence="3">
    <location>
        <begin position="5612"/>
        <end position="5732"/>
    </location>
</feature>
<feature type="compositionally biased region" description="Low complexity" evidence="3">
    <location>
        <begin position="361"/>
        <end position="380"/>
    </location>
</feature>
<feature type="compositionally biased region" description="Basic and acidic residues" evidence="3">
    <location>
        <begin position="1949"/>
        <end position="1968"/>
    </location>
</feature>
<feature type="compositionally biased region" description="Basic and acidic residues" evidence="3">
    <location>
        <begin position="5810"/>
        <end position="5821"/>
    </location>
</feature>
<feature type="compositionally biased region" description="Basic and acidic residues" evidence="3">
    <location>
        <begin position="5264"/>
        <end position="5283"/>
    </location>
</feature>
<proteinExistence type="predicted"/>
<feature type="compositionally biased region" description="Basic and acidic residues" evidence="3">
    <location>
        <begin position="1286"/>
        <end position="1305"/>
    </location>
</feature>
<feature type="region of interest" description="Disordered" evidence="3">
    <location>
        <begin position="2084"/>
        <end position="2149"/>
    </location>
</feature>
<feature type="region of interest" description="Disordered" evidence="3">
    <location>
        <begin position="3274"/>
        <end position="3309"/>
    </location>
</feature>
<feature type="compositionally biased region" description="Basic and acidic residues" evidence="3">
    <location>
        <begin position="2612"/>
        <end position="2631"/>
    </location>
</feature>
<feature type="compositionally biased region" description="Low complexity" evidence="3">
    <location>
        <begin position="1245"/>
        <end position="1264"/>
    </location>
</feature>
<feature type="region of interest" description="Disordered" evidence="3">
    <location>
        <begin position="4600"/>
        <end position="4635"/>
    </location>
</feature>
<feature type="region of interest" description="Disordered" evidence="3">
    <location>
        <begin position="2169"/>
        <end position="2204"/>
    </location>
</feature>
<feature type="compositionally biased region" description="Low complexity" evidence="3">
    <location>
        <begin position="101"/>
        <end position="126"/>
    </location>
</feature>
<feature type="compositionally biased region" description="Basic and acidic residues" evidence="3">
    <location>
        <begin position="2833"/>
        <end position="2852"/>
    </location>
</feature>
<sequence>VDRLPKTASLMKVVLKSSTPDSVREVTVFVADEDKPEKYVQVNRETPKEPKKALSPSQLENVEFPELPKLPKFVRVVLKTLPGKATSVRAELKACHKPKTTVRTTQQTTTTTGRTTPSTTSRKPGSPAAEKLTFPMPSMPGATGKTTTTPAPTTTTRRPAVCLRKSVKLFESGELPSDALTKAEKLPEKKEFTPKERKEALLPSGSGLPVKRGGSTQLTFQVDRLPKTASLMKVVLKSSTPDSVREVTVFVADEDKPEKYVQVNRETPKEPKKALSPSQLENVEFPELPKLPKFVRVVLKTLPGKATSVRAELKACHKPKTTVRTTQQTTTTTGRTTPSTTSRKPGSPAAEKLTFPMPSMPGATGKTTTTPAPTTTTRRPAVCLRKSVKLFESGELPSDALTKAEKLPEKKEFTPKERKEALLPSGSGLPVKRGGSTQLTFQVDRLPKTASLMKVVLKSSTPDSVREVTVFVADEDKPEKYVQVNRETPKEPKKALSPSQLENVEFPELPKLPKFVRVVLKTLPGKATSVRAELKACHKPKTTVRTTQQTTTTTGRTTPSTTSRKPGSPAAEKLTFPMPSMPGATGKTTTTPAPTTTTRRPAVCLRKSVKLFESGELPSDALTKAEKLPEKKEFTPKERKEALLPSGSGLPVKRGGSTQLTFQVDRLPKTASLMKVVLKSSTPDSVREVTVFVADEDKPEKYVQVNRETPKEPKKALSPSQLENVEFPELPKLPKFVRVVLKTLPGKATSVRAELKACHKPKTTVRTTQQTTTTTGRTTPSTTSRKPGSPAAEKLTFPMPSMPGATGKTTTTPAPTTTTRRPAVCLRKSVKLFESGELPSDALTKAEKLPEKKEFTPKERKEALLPSGSGLPVKRGGSTQLTFQVDRLPKTASLMKVVLKSSTPDSVREVTVFVADEDKPEKYVQVNRETPKEPKKALSPSQLENVEFPELPKLPKFVRVVLKTLPGKATSVRAELKACHKPKTTVRTTQQTTTTTGRTTPSTTSRKPGSPAAEKLTFPMPSMPGATGKTTTTPAPTTTTRRPAVCLRKSVKLFESGELPSDALTKAEKLPEKKEFTPKERKEALLPSGSGLPVKRGGSTQLTFQVDRLPKTASLMKVVLKSSTPDSVREVTVFVADEDKPEKYVQVNRETPKEPKKALSPSQLENVEFPELPKLPKFVRVVLKTLPGKATSVRAELKACHKPKTTVRTTQQTTTTTGRTTPSTTSRKPGSPAAEKLTFPMPSMPGATGKTTTTPAPTTTTRRPAVCLRKSVKLFESGELPSDALTKAEKLPEKKEFTPKERKEALLPSGSGLPVKRGGSTQLTFQVDRLPKTASLMKVVLKSSTPDSVREVTVFVADEDKPEKYVQVNRETPKEPKKALSPSQLENVEFPELPKLPKFVRVVLKTLPGKATSVRAELKACHKPKTTVRTTQQTTTTTGRTTPSTTSRKPGSPAAEKLTFPMPSMPGATGKTTTTPAPTTTTRRPAVCLRKSVKLFESGELPSDALTKAEKLPEKKEFTPKERKEALLPSGSGLPVKRGGSTQLTFQVDRLPKTASLMKVVLKSSTPDSVREVTVFVADEDKPEKYVQVNRETPKEPKKALSPSQLENVEFPELPKLPKFVRVVLKTLPGKATSVRAELKACHKPKTTVRTTQQTTTTTGRTTPSTTSRKPGSPAAEKLTFPMPSMPGATGKTTTTPAPTTTTRRPAVCLRKSVKLFESGELPSDALTKAEKLPEKKEFTPKERKEALLPSGSGLPVKRGGSTQLTFQVDRLPKTASLMKVVLKSSTPDSVREVTVFVADEDKPEKYVQVNRETPKEPKKALSPSQLENVEFPELPKLPKFVRVVLKTLPGKATSVRAELKACHKPKTTVRTTQQTTTTTGRTTPSTTSRKPGSPAAEKLTFPMPSMPGATGKTTTTPAPTTTTRRPAVCLRKSVKLFESGELPSDALTKAEKLPEKKEFTPKERKEALLPSGSGLPVKRGGSTQLTFQVDRLPKTASLMKVVLKSSTPDSVREVTVFVADEDKPEKYVQVNRETPKEPKKALSPSQLENVEFPELPKLPKFVRVVLKTLPGKATSVRAELKACHKPKTTVRTTQQTTTTTGRTTPSTTSRKPGSPAAEKLTFPMPSMPGATGKTTTTPAPTTTTRRPAVCLRKSVKLFESGELPSDALTKAEKLPEKKEFTPKERKEALLPSGSGLPVKRGGSTQLTFQVDRLPKTASLMKVVLKSSTPDSVREVTVFVADEDKPEKYVQVNRETPKEPKKALSPSQLENVEFPELPKLPKFVRVVLKTLPGKATSVRAELKACHKPKTTVRTTQQTTTTTGRTTPSTTSRKPGSPAAEKLTFPMPSMPGATGKTTTTPAPTTTTRRPAVCLRKSVKLFESGELPSDALTKAEKLPEKKEFTPKERKEALLPSGSGLPVKRGGSTQLTFQVDRLPKTASLMKVVLKSSTPDSVREVTVFVADEDKPEKYVQVNRETPKEPKKALSPSQLENVEFPELPKLPKFVRVVLKTLPGKATSVRAELKACHKPKTTVRTTQQTTTTTGRTTPSTTSRKPGSPAAEKLTFPMPSMPGATGKTTTTPAPTTTTRRPAVCLRKSVKLFESGELPSDALTKAEKLPEKKEFTPKERKEALLPSGSGLPVKRGGSTQLTFQVDRLPKTASLMKVVLKSSTPDSVREVTVFVADEDKPEKYVQVNRETPKEPKKALSPSQLENVEFPELPKLPKFVRVVLKTLPGKATSVRAELKACHKPKTTVRTTQQTTTTTGRTTPSTTSRKPGSPAAEKLTFPMPSMPGATGKTTTTPAPTTTTRRPAVCLRKSVKLFESGELPSDALTKAEKLPEKKEFTPKERKEALLPSGSGLPVKRGGSTQLTFQVDRLPKTASLMKVVLKSSTPDSVREVTVFVADEDKPEKYVQVNRETPKEPKKALSPSQLENVEFPELPKLPKFVRVVLKTLPGKATSVRAELKACHKPKTTVRTTQQTTTTTGRTTPSTTSRKPGSPAAEKLTFPMPSMPGATGKTTTTPAPTTTTRRPAVCLRKSVKLFESGELPSDALTKAEKLPEKKEFTPKERKEALLPSGSGLPVKRGGSTQLTFQVDRLPKTASLMKVVLKSSTPDSVREVTVFVADEDKPEKYVQVNRETPKEPKKALSPSQLENVEFPELPKLPKFVRVVLKTLPGKATSVRAELKACHKPKTTVRTTQQTTTTTGRTTPSTTSRKPGSPAAEKLTFPMPSMPGATGKTTTTPAPTTTTRRPAVCLRKSVKLFESGELPSDALTKAEKLPEKKEFTPKERKEALLPSGSGLPVKRGGSTQLTFQVDRLPKTASLMKVVLKSSTPDSVREVTVFVADEDKPEKYVQVNRETPKEPKKALSPSQLENVEFPELPKLPKFVRVVLKTLPGKATSVRAELKACHKPKTTVRTTQQTTTTTGRTTPSTTSRKPGSPAAEKLTFPMPSMPGATGKTTTTPAPTTTTRRPAVCLRKSVKLFESGELPSDALTKAEKLPEKKEFTPKERKEALLPSGSGLPVKRGGSTQLTFQVDRLPKTASLMKVVLKSSTPDSVREVTVFVADEDKPEKYVQVNRETPKEPKKALSPSQLENVEFPELPKLPKFVRVVLKTLPGKATSVRAELKACHKPKTTVRTTQQTTTTTGRTTPSTTSRKPGSPAAEKLTFPMPSMPGATGKTTTTPAPTTTTRRPAVCLRKSVKLFESGELPSDALTKAEKLPEKKEFTPKERKEALLPSGSGLPVKRGGSTQLTFQVDRLPKTASLMKVVLKSSTPDSVREVTVFVADEDKPEKYVQVNRETPKEPKKALSPSQLENVEFPELPKLPKFVRVVLKTLPGKATSVRAELKACHKPKTTVRTTQQTTTTTGRTTPSTTSRKPGSPAAEKLTFPMPSMPGATGKTTTTPAPTTTTRRPAVCLRKSVKLFESGELPSDALTKAEKLPEKKEFTPKERKEALLPSGSGLPVKRGGSTQLTFQVDRLPKTASLMKVVLKSSTPDSVREVTVFVADEDKPEKYVQVNRETPKEPKKALSPSQLENVEFPELPKLPKFVRVVLKTLPGKATSVRAELKACHKPKTTVRTTQQTTTTTGRTTPSTTSRKPGSPAAEKLTFPMPSMPGATGKTTTTPAPTTTTRRPAVCLRKSVKLFESGELPSDALTKAEKLPEKKEFTPKERKEALLPSGSGLPVKRGGSTQLTFQVDRLPKTASLMKVVLKSSTPDSVREVTVFVADEDKPEKYVQVNRETPKEPKKALSPSQLENVEFPELPKLPKFVRVVLKTLPGKATSVRAELKACHKPKTTVRTTQQTTTTTGRTTPSTTSRKPGSPAAEKLTFPMPSMPGATGKTTTTPAPTTTTRRPAVCLRKSVKLFESGELPSDALTKAEKLPEKKEFTPKERKEALLPSGSGLPVKRGGSTQLTFQVDRLPKTASLMKVVLKSSTPDSVREVTVFVADEDKPEKYVQVNRETPKEPKKALSPSQLENVEFPELPKLPKFVRVVLKTLPGKATSVRAELKACHKPKTTVRTTQQTTTTTGRTTPSTTSRKPGSPAAEKLTFPMPSMPGATGKTTTTPAPTTTTRRPAVCLRKSVKLFESGELPSDALTKAEKLPEKKEFTPKERKEALLPSGSGLPVKRGGSTQLTFQVDRLPKTASLMKVVLKSSTPDSVREVTVFVADEDKPEKYVQVNRETPKEPKKALSPSQLENVEFPELPKLPKFVRVVLKTLPGKATSVRAELKACHKPKTTVRTTQQTTTTTGRTTPSTTSRKPGSPAAEKLTFPMPSMPGATGKTTTTPAPTTTTRRPAVCLRKSVKLFESGELPSDALTKAEKLPEKKEFTPKERKEALLPSGSGLPVKRGGSTQLTFQVDRLPKTASLMKVVLKSSTPDSVREVTVFVADEDKPEKYVQVNRETPKEPKKALSPSQLENVEFPELPKLPKFVRVVLKTLPGKATSVRAELKACHKPKTTVRTTQQTTTTTGRTTPSTTSRKPGSPAAEKLTFPMPSMPGATGKTTTTPAPTTTTRRPAVCLRKSVKLFESGELPSDALTKAEKLPEKKEFTPKERKEALLPSGSGLPVKRGGSTQLTFQVDRLPKTASLMKVVLKSSTPDSVREVTVFVADEDKPEKYVQVNRETPKEPKKALSPSQLENVEFPELPKLPKFVRVVLKTLPGKATSVRAELKACHKPKTTVRTTQQTTTTTGRTTPSTTSRKPGSPAAEKLTFPMPSMPGATGKTTTTPAPTTTTRRPAVCLRKSVKLFESGELPSDALTKAEKLPEKKEFTPKERKEALLPSGSGLPVKRGGSTQLTFQVDRLPKTASLMKVVLKSSTPDSVREVTVFVADEDKPEKYVQVNRETPKEPKKALSPSQLENVEFPELPKLPKFVRVVLKTLPGKATSVRAELKACHKPKTTVRTTQQTTTTTGRTTPSTTSRKPGSPAAEKLTFPMPSMPGATGKTTTTPAPTTTTRRPAVCLRKSVKLFESGELPSDALTKAEKLPEKKEFTPKERKEALLPSGSGLPVKRGGSTQLTFQVDRLPKTASLMKVVLKSSTPDSVREVTVFVADEDKPEKYVQVNRETPKEPKKALSPSQLENVEFPELPKLPKFVRVVLKKTLPGKATSVRAELKACHKPKTTDDTTDDDHDGTHNTEHDKQEAGIASRRESSPSRCRRCQERQERQRQRRRLIQQQDARPCACARATRLTKAEKAPREEGVHTQGSERREALLPSGSGLPVKRGGSTQLTFQVDRLPKTASLMKVVLKSSTPDSVREVTVFLWPDEDKPEKYVANDDHDGTHNTRARQAGSRDRQPPRSSPSDAVDARSDRKDNDKAGAYYNNKTTTTRRPA</sequence>
<feature type="region of interest" description="Disordered" evidence="3">
    <location>
        <begin position="2968"/>
        <end position="3033"/>
    </location>
</feature>
<feature type="compositionally biased region" description="Low complexity" evidence="3">
    <location>
        <begin position="2532"/>
        <end position="2557"/>
    </location>
</feature>
<feature type="compositionally biased region" description="Low complexity" evidence="3">
    <location>
        <begin position="2090"/>
        <end position="2115"/>
    </location>
</feature>
<feature type="region of interest" description="Disordered" evidence="3">
    <location>
        <begin position="3495"/>
        <end position="3530"/>
    </location>
</feature>
<feature type="compositionally biased region" description="Basic and acidic residues" evidence="3">
    <location>
        <begin position="3054"/>
        <end position="3073"/>
    </location>
</feature>
<evidence type="ECO:0000256" key="1">
    <source>
        <dbReference type="ARBA" id="ARBA00004613"/>
    </source>
</evidence>
<feature type="compositionally biased region" description="Low complexity" evidence="3">
    <location>
        <begin position="2792"/>
        <end position="2811"/>
    </location>
</feature>
<feature type="compositionally biased region" description="Basic and acidic residues" evidence="3">
    <location>
        <begin position="623"/>
        <end position="642"/>
    </location>
</feature>
<feature type="region of interest" description="Disordered" evidence="3">
    <location>
        <begin position="537"/>
        <end position="602"/>
    </location>
</feature>
<feature type="region of interest" description="Disordered" evidence="3">
    <location>
        <begin position="5768"/>
        <end position="5837"/>
    </location>
</feature>
<feature type="region of interest" description="Disordered" evidence="3">
    <location>
        <begin position="3937"/>
        <end position="3972"/>
    </location>
</feature>
<feature type="compositionally biased region" description="Low complexity" evidence="3">
    <location>
        <begin position="2753"/>
        <end position="2778"/>
    </location>
</feature>
<feature type="compositionally biased region" description="Low complexity" evidence="3">
    <location>
        <begin position="2311"/>
        <end position="2336"/>
    </location>
</feature>
<feature type="compositionally biased region" description="Low complexity" evidence="3">
    <location>
        <begin position="3195"/>
        <end position="3220"/>
    </location>
</feature>
<evidence type="ECO:0000313" key="5">
    <source>
        <dbReference type="WBParaSite" id="maker-uti_cns_0048515-snap-gene-0.1-mRNA-1"/>
    </source>
</evidence>
<feature type="region of interest" description="Disordered" evidence="3">
    <location>
        <begin position="3631"/>
        <end position="3696"/>
    </location>
</feature>
<feature type="compositionally biased region" description="Low complexity" evidence="3">
    <location>
        <begin position="543"/>
        <end position="568"/>
    </location>
</feature>
<feature type="compositionally biased region" description="Low complexity" evidence="3">
    <location>
        <begin position="5444"/>
        <end position="5463"/>
    </location>
</feature>
<feature type="region of interest" description="Disordered" evidence="3">
    <location>
        <begin position="1948"/>
        <end position="1983"/>
    </location>
</feature>
<dbReference type="Proteomes" id="UP000095280">
    <property type="component" value="Unplaced"/>
</dbReference>
<feature type="region of interest" description="Disordered" evidence="3">
    <location>
        <begin position="2526"/>
        <end position="2591"/>
    </location>
</feature>
<feature type="region of interest" description="Disordered" evidence="3">
    <location>
        <begin position="4379"/>
        <end position="4414"/>
    </location>
</feature>
<feature type="region of interest" description="Disordered" evidence="3">
    <location>
        <begin position="4158"/>
        <end position="4193"/>
    </location>
</feature>
<feature type="compositionally biased region" description="Basic and acidic residues" evidence="3">
    <location>
        <begin position="5695"/>
        <end position="5716"/>
    </location>
</feature>
<feature type="compositionally biased region" description="Low complexity" evidence="3">
    <location>
        <begin position="4521"/>
        <end position="4546"/>
    </location>
</feature>
<feature type="region of interest" description="Disordered" evidence="3">
    <location>
        <begin position="5042"/>
        <end position="5077"/>
    </location>
</feature>
<feature type="compositionally biased region" description="Low complexity" evidence="3">
    <location>
        <begin position="1024"/>
        <end position="1043"/>
    </location>
</feature>
<feature type="compositionally biased region" description="Low complexity" evidence="3">
    <location>
        <begin position="2974"/>
        <end position="2999"/>
    </location>
</feature>
<feature type="region of interest" description="Disordered" evidence="3">
    <location>
        <begin position="318"/>
        <end position="381"/>
    </location>
</feature>
<feature type="region of interest" description="Disordered" evidence="3">
    <location>
        <begin position="758"/>
        <end position="823"/>
    </location>
</feature>
<feature type="region of interest" description="Disordered" evidence="3">
    <location>
        <begin position="2611"/>
        <end position="2646"/>
    </location>
</feature>
<evidence type="ECO:0000256" key="3">
    <source>
        <dbReference type="SAM" id="MobiDB-lite"/>
    </source>
</evidence>
<accession>A0A1I8JIU0</accession>
<feature type="compositionally biased region" description="Basic and acidic residues" evidence="3">
    <location>
        <begin position="3717"/>
        <end position="3736"/>
    </location>
</feature>
<feature type="region of interest" description="Disordered" evidence="3">
    <location>
        <begin position="5564"/>
        <end position="5590"/>
    </location>
</feature>
<feature type="region of interest" description="Disordered" evidence="3">
    <location>
        <begin position="180"/>
        <end position="215"/>
    </location>
</feature>
<feature type="compositionally biased region" description="Low complexity" evidence="3">
    <location>
        <begin position="2350"/>
        <end position="2369"/>
    </location>
</feature>
<feature type="compositionally biased region" description="Basic and acidic residues" evidence="3">
    <location>
        <begin position="5616"/>
        <end position="5628"/>
    </location>
</feature>
<feature type="compositionally biased region" description="Low complexity" evidence="3">
    <location>
        <begin position="1206"/>
        <end position="1231"/>
    </location>
</feature>
<feature type="region of interest" description="Disordered" evidence="3">
    <location>
        <begin position="1421"/>
        <end position="1486"/>
    </location>
</feature>
<feature type="compositionally biased region" description="Low complexity" evidence="3">
    <location>
        <begin position="4300"/>
        <end position="4325"/>
    </location>
</feature>
<feature type="compositionally biased region" description="Low complexity" evidence="3">
    <location>
        <begin position="4781"/>
        <end position="4800"/>
    </location>
</feature>
<keyword evidence="2" id="KW-0964">Secreted</keyword>
<feature type="compositionally biased region" description="Low complexity" evidence="3">
    <location>
        <begin position="4963"/>
        <end position="4988"/>
    </location>
</feature>
<feature type="compositionally biased region" description="Low complexity" evidence="3">
    <location>
        <begin position="4560"/>
        <end position="4579"/>
    </location>
</feature>
<feature type="region of interest" description="Disordered" evidence="3">
    <location>
        <begin position="3189"/>
        <end position="3254"/>
    </location>
</feature>
<feature type="compositionally biased region" description="Low complexity" evidence="3">
    <location>
        <begin position="1908"/>
        <end position="1927"/>
    </location>
</feature>
<dbReference type="GO" id="GO:0005576">
    <property type="term" value="C:extracellular region"/>
    <property type="evidence" value="ECO:0007669"/>
    <property type="project" value="UniProtKB-SubCell"/>
</dbReference>
<feature type="compositionally biased region" description="Basic and acidic residues" evidence="3">
    <location>
        <begin position="5636"/>
        <end position="5671"/>
    </location>
</feature>
<feature type="region of interest" description="Disordered" evidence="3">
    <location>
        <begin position="5399"/>
        <end position="5464"/>
    </location>
</feature>
<evidence type="ECO:0000256" key="2">
    <source>
        <dbReference type="ARBA" id="ARBA00022525"/>
    </source>
</evidence>
<feature type="compositionally biased region" description="Basic and acidic residues" evidence="3">
    <location>
        <begin position="4601"/>
        <end position="4620"/>
    </location>
</feature>
<feature type="compositionally biased region" description="Basic and acidic residues" evidence="3">
    <location>
        <begin position="2391"/>
        <end position="2410"/>
    </location>
</feature>
<feature type="compositionally biased region" description="Low complexity" evidence="3">
    <location>
        <begin position="4339"/>
        <end position="4358"/>
    </location>
</feature>
<feature type="region of interest" description="Disordered" evidence="3">
    <location>
        <begin position="5484"/>
        <end position="5518"/>
    </location>
</feature>
<feature type="compositionally biased region" description="Basic and acidic residues" evidence="3">
    <location>
        <begin position="1507"/>
        <end position="1526"/>
    </location>
</feature>
<feature type="compositionally biased region" description="Low complexity" evidence="3">
    <location>
        <begin position="764"/>
        <end position="789"/>
    </location>
</feature>
<feature type="compositionally biased region" description="Low complexity" evidence="3">
    <location>
        <begin position="5405"/>
        <end position="5430"/>
    </location>
</feature>
<feature type="region of interest" description="Disordered" evidence="3">
    <location>
        <begin position="4821"/>
        <end position="4856"/>
    </location>
</feature>
<feature type="region of interest" description="Disordered" evidence="3">
    <location>
        <begin position="843"/>
        <end position="878"/>
    </location>
</feature>
<feature type="compositionally biased region" description="Basic and acidic residues" evidence="3">
    <location>
        <begin position="5485"/>
        <end position="5504"/>
    </location>
</feature>
<name>A0A1I8JIU0_9PLAT</name>
<feature type="compositionally biased region" description="Basic and acidic residues" evidence="3">
    <location>
        <begin position="5043"/>
        <end position="5062"/>
    </location>
</feature>
<feature type="region of interest" description="Disordered" evidence="3">
    <location>
        <begin position="1727"/>
        <end position="1761"/>
    </location>
</feature>
<feature type="compositionally biased region" description="Low complexity" evidence="3">
    <location>
        <begin position="2571"/>
        <end position="2590"/>
    </location>
</feature>
<dbReference type="PANTHER" id="PTHR47246">
    <property type="entry name" value="MUCIN-19"/>
    <property type="match status" value="1"/>
</dbReference>
<feature type="region of interest" description="Disordered" evidence="3">
    <location>
        <begin position="3410"/>
        <end position="3475"/>
    </location>
</feature>
<feature type="compositionally biased region" description="Low complexity" evidence="3">
    <location>
        <begin position="1427"/>
        <end position="1452"/>
    </location>
</feature>
<feature type="region of interest" description="Disordered" evidence="3">
    <location>
        <begin position="1285"/>
        <end position="1320"/>
    </location>
</feature>
<feature type="region of interest" description="Disordered" evidence="3">
    <location>
        <begin position="3716"/>
        <end position="3751"/>
    </location>
</feature>
<feature type="compositionally biased region" description="Low complexity" evidence="3">
    <location>
        <begin position="3455"/>
        <end position="3474"/>
    </location>
</feature>
<feature type="region of interest" description="Disordered" evidence="3">
    <location>
        <begin position="97"/>
        <end position="160"/>
    </location>
</feature>
<feature type="compositionally biased region" description="Basic and acidic residues" evidence="3">
    <location>
        <begin position="1065"/>
        <end position="1084"/>
    </location>
</feature>
<reference evidence="5" key="1">
    <citation type="submission" date="2016-11" db="UniProtKB">
        <authorList>
            <consortium name="WormBaseParasite"/>
        </authorList>
    </citation>
    <scope>IDENTIFICATION</scope>
</reference>
<feature type="compositionally biased region" description="Low complexity" evidence="3">
    <location>
        <begin position="5002"/>
        <end position="5021"/>
    </location>
</feature>
<feature type="region of interest" description="Disordered" evidence="3">
    <location>
        <begin position="979"/>
        <end position="1044"/>
    </location>
</feature>
<feature type="region of interest" description="Disordered" evidence="3">
    <location>
        <begin position="4515"/>
        <end position="4580"/>
    </location>
</feature>
<feature type="region of interest" description="Disordered" evidence="3">
    <location>
        <begin position="1506"/>
        <end position="1541"/>
    </location>
</feature>
<dbReference type="PANTHER" id="PTHR47246:SF1">
    <property type="entry name" value="MUCIN-19"/>
    <property type="match status" value="1"/>
</dbReference>
<feature type="region of interest" description="Disordered" evidence="3">
    <location>
        <begin position="2390"/>
        <end position="2424"/>
    </location>
</feature>
<feature type="region of interest" description="Disordered" evidence="3">
    <location>
        <begin position="1863"/>
        <end position="1928"/>
    </location>
</feature>
<feature type="region of interest" description="Disordered" evidence="3">
    <location>
        <begin position="4957"/>
        <end position="5022"/>
    </location>
</feature>
<feature type="compositionally biased region" description="Low complexity" evidence="3">
    <location>
        <begin position="4118"/>
        <end position="4137"/>
    </location>
</feature>
<feature type="compositionally biased region" description="Low complexity" evidence="3">
    <location>
        <begin position="1687"/>
        <end position="1706"/>
    </location>
</feature>
<feature type="compositionally biased region" description="Basic and acidic residues" evidence="3">
    <location>
        <begin position="402"/>
        <end position="421"/>
    </location>
</feature>
<feature type="region of interest" description="Disordered" evidence="3">
    <location>
        <begin position="4294"/>
        <end position="4359"/>
    </location>
</feature>
<feature type="region of interest" description="Disordered" evidence="3">
    <location>
        <begin position="401"/>
        <end position="436"/>
    </location>
</feature>
<feature type="region of interest" description="Disordered" evidence="3">
    <location>
        <begin position="1642"/>
        <end position="1707"/>
    </location>
</feature>
<feature type="compositionally biased region" description="Low complexity" evidence="3">
    <location>
        <begin position="3897"/>
        <end position="3916"/>
    </location>
</feature>
<feature type="compositionally biased region" description="Low complexity" evidence="3">
    <location>
        <begin position="3858"/>
        <end position="3883"/>
    </location>
</feature>
<keyword evidence="4" id="KW-1185">Reference proteome</keyword>
<feature type="region of interest" description="Disordered" evidence="3">
    <location>
        <begin position="2747"/>
        <end position="2812"/>
    </location>
</feature>
<feature type="region of interest" description="Disordered" evidence="3">
    <location>
        <begin position="3053"/>
        <end position="3088"/>
    </location>
</feature>
<feature type="compositionally biased region" description="Low complexity" evidence="3">
    <location>
        <begin position="985"/>
        <end position="1010"/>
    </location>
</feature>
<feature type="compositionally biased region" description="Basic and acidic residues" evidence="3">
    <location>
        <begin position="2170"/>
        <end position="2189"/>
    </location>
</feature>
<feature type="compositionally biased region" description="Low complexity" evidence="3">
    <location>
        <begin position="582"/>
        <end position="601"/>
    </location>
</feature>
<feature type="region of interest" description="Disordered" evidence="3">
    <location>
        <begin position="5178"/>
        <end position="5243"/>
    </location>
</feature>
<feature type="region of interest" description="Disordered" evidence="3">
    <location>
        <begin position="2305"/>
        <end position="2370"/>
    </location>
</feature>
<feature type="compositionally biased region" description="Low complexity" evidence="3">
    <location>
        <begin position="3676"/>
        <end position="3695"/>
    </location>
</feature>
<feature type="compositionally biased region" description="Low complexity" evidence="3">
    <location>
        <begin position="4742"/>
        <end position="4767"/>
    </location>
</feature>
<feature type="compositionally biased region" description="Low complexity" evidence="3">
    <location>
        <begin position="5223"/>
        <end position="5242"/>
    </location>
</feature>
<feature type="compositionally biased region" description="Basic and acidic residues" evidence="3">
    <location>
        <begin position="181"/>
        <end position="200"/>
    </location>
</feature>
<comment type="subcellular location">
    <subcellularLocation>
        <location evidence="1">Secreted</location>
    </subcellularLocation>
</comment>
<feature type="compositionally biased region" description="Basic and acidic residues" evidence="3">
    <location>
        <begin position="3496"/>
        <end position="3515"/>
    </location>
</feature>
<feature type="compositionally biased region" description="Low complexity" evidence="3">
    <location>
        <begin position="1466"/>
        <end position="1485"/>
    </location>
</feature>
<feature type="region of interest" description="Disordered" evidence="3">
    <location>
        <begin position="1200"/>
        <end position="1265"/>
    </location>
</feature>
<feature type="compositionally biased region" description="Low complexity" evidence="3">
    <location>
        <begin position="4079"/>
        <end position="4104"/>
    </location>
</feature>
<feature type="region of interest" description="Disordered" evidence="3">
    <location>
        <begin position="4073"/>
        <end position="4138"/>
    </location>
</feature>
<feature type="compositionally biased region" description="Low complexity" evidence="3">
    <location>
        <begin position="322"/>
        <end position="347"/>
    </location>
</feature>
<feature type="region of interest" description="Disordered" evidence="3">
    <location>
        <begin position="3852"/>
        <end position="3917"/>
    </location>
</feature>
<feature type="compositionally biased region" description="Basic and acidic residues" evidence="3">
    <location>
        <begin position="3938"/>
        <end position="3957"/>
    </location>
</feature>
<feature type="compositionally biased region" description="Low complexity" evidence="3">
    <location>
        <begin position="3637"/>
        <end position="3662"/>
    </location>
</feature>
<dbReference type="WBParaSite" id="maker-uti_cns_0048515-snap-gene-0.1-mRNA-1">
    <property type="protein sequence ID" value="maker-uti_cns_0048515-snap-gene-0.1-mRNA-1"/>
    <property type="gene ID" value="maker-uti_cns_0048515-snap-gene-0.1"/>
</dbReference>
<feature type="compositionally biased region" description="Basic and acidic residues" evidence="3">
    <location>
        <begin position="4159"/>
        <end position="4178"/>
    </location>
</feature>
<feature type="compositionally biased region" description="Low complexity" evidence="3">
    <location>
        <begin position="1869"/>
        <end position="1894"/>
    </location>
</feature>
<feature type="compositionally biased region" description="Basic and acidic residues" evidence="3">
    <location>
        <begin position="5770"/>
        <end position="5787"/>
    </location>
</feature>
<feature type="compositionally biased region" description="Low complexity" evidence="3">
    <location>
        <begin position="1648"/>
        <end position="1673"/>
    </location>
</feature>
<feature type="region of interest" description="Disordered" evidence="3">
    <location>
        <begin position="2832"/>
        <end position="2867"/>
    </location>
</feature>
<feature type="region of interest" description="Disordered" evidence="3">
    <location>
        <begin position="1064"/>
        <end position="1099"/>
    </location>
</feature>
<feature type="compositionally biased region" description="Low complexity" evidence="3">
    <location>
        <begin position="140"/>
        <end position="159"/>
    </location>
</feature>
<feature type="compositionally biased region" description="Basic and acidic residues" evidence="3">
    <location>
        <begin position="1728"/>
        <end position="1747"/>
    </location>
</feature>
<feature type="region of interest" description="Disordered" evidence="3">
    <location>
        <begin position="622"/>
        <end position="657"/>
    </location>
</feature>
<feature type="compositionally biased region" description="Low complexity" evidence="3">
    <location>
        <begin position="3234"/>
        <end position="3253"/>
    </location>
</feature>
<organism evidence="4 5">
    <name type="scientific">Macrostomum lignano</name>
    <dbReference type="NCBI Taxonomy" id="282301"/>
    <lineage>
        <taxon>Eukaryota</taxon>
        <taxon>Metazoa</taxon>
        <taxon>Spiralia</taxon>
        <taxon>Lophotrochozoa</taxon>
        <taxon>Platyhelminthes</taxon>
        <taxon>Rhabditophora</taxon>
        <taxon>Macrostomorpha</taxon>
        <taxon>Macrostomida</taxon>
        <taxon>Macrostomidae</taxon>
        <taxon>Macrostomum</taxon>
    </lineage>
</organism>
<feature type="compositionally biased region" description="Low complexity" evidence="3">
    <location>
        <begin position="5184"/>
        <end position="5209"/>
    </location>
</feature>
<feature type="compositionally biased region" description="Low complexity" evidence="3">
    <location>
        <begin position="2129"/>
        <end position="2148"/>
    </location>
</feature>
<evidence type="ECO:0000313" key="4">
    <source>
        <dbReference type="Proteomes" id="UP000095280"/>
    </source>
</evidence>
<feature type="region of interest" description="Disordered" evidence="3">
    <location>
        <begin position="41"/>
        <end position="60"/>
    </location>
</feature>
<feature type="compositionally biased region" description="Basic and acidic residues" evidence="3">
    <location>
        <begin position="844"/>
        <end position="863"/>
    </location>
</feature>
<feature type="compositionally biased region" description="Basic and acidic residues" evidence="3">
    <location>
        <begin position="4822"/>
        <end position="4841"/>
    </location>
</feature>
<feature type="compositionally biased region" description="Basic and acidic residues" evidence="3">
    <location>
        <begin position="3275"/>
        <end position="3294"/>
    </location>
</feature>
<feature type="region of interest" description="Disordered" evidence="3">
    <location>
        <begin position="5263"/>
        <end position="5298"/>
    </location>
</feature>